<name>A0A2T5ELW7_VIBSP</name>
<proteinExistence type="predicted"/>
<dbReference type="EMBL" id="PIFK01000077">
    <property type="protein sequence ID" value="PTP21870.1"/>
    <property type="molecule type" value="Genomic_DNA"/>
</dbReference>
<organism evidence="1 2">
    <name type="scientific">Vibrio splendidus</name>
    <dbReference type="NCBI Taxonomy" id="29497"/>
    <lineage>
        <taxon>Bacteria</taxon>
        <taxon>Pseudomonadati</taxon>
        <taxon>Pseudomonadota</taxon>
        <taxon>Gammaproteobacteria</taxon>
        <taxon>Vibrionales</taxon>
        <taxon>Vibrionaceae</taxon>
        <taxon>Vibrio</taxon>
    </lineage>
</organism>
<sequence length="376" mass="41984">MSSYPITPAAELQKHNEAIVLFLENTFSVELNPTLNDDTRNDKQCHKALEEALFIGVQQYHLNSEESWLKDTLTSSDDLRNCSEIANFFMSEQNAEDYSELRGEDILSQMQIVHAHLSNMLSATSSIEAAFSLYRAGFLAVSHDSAEVYIHGFKETKNQFKAIASALHWAPQFTVVSIIKLIVYLLMFFKHILNDAKALALVINASDDDFVVRDYKSNEGGLFMNTGKMSTFMKDLTFVEGQKKDVQLCKTKQWELDGTKYKGVFAGWYFAEKKEMASYGTDGVMIFTSTDNSKHVAHEFAVPYSTAKGANGVNVKILEASDNEVAKSLFGDLRNEHKKVAYVTKGGLDLTSAISSDHAEQAGIILSIFEKDVQIS</sequence>
<protein>
    <submittedName>
        <fullName evidence="1">Uncharacterized protein</fullName>
    </submittedName>
</protein>
<dbReference type="Proteomes" id="UP000244197">
    <property type="component" value="Unassembled WGS sequence"/>
</dbReference>
<comment type="caution">
    <text evidence="1">The sequence shown here is derived from an EMBL/GenBank/DDBJ whole genome shotgun (WGS) entry which is preliminary data.</text>
</comment>
<accession>A0A2T5ELW7</accession>
<evidence type="ECO:0000313" key="2">
    <source>
        <dbReference type="Proteomes" id="UP000244197"/>
    </source>
</evidence>
<gene>
    <name evidence="1" type="ORF">CWO07_23540</name>
</gene>
<dbReference type="RefSeq" id="WP_017088788.1">
    <property type="nucleotide sequence ID" value="NZ_PIFK01000077.1"/>
</dbReference>
<evidence type="ECO:0000313" key="1">
    <source>
        <dbReference type="EMBL" id="PTP21870.1"/>
    </source>
</evidence>
<dbReference type="AlphaFoldDB" id="A0A2T5ELW7"/>
<reference evidence="1 2" key="1">
    <citation type="submission" date="2017-11" db="EMBL/GenBank/DDBJ databases">
        <title>Population delineation of vibrios coincides with oyster pathogenicity.</title>
        <authorList>
            <person name="Bruto M."/>
            <person name="Labreuche Y."/>
            <person name="James A."/>
            <person name="Piel D."/>
            <person name="Chenivesse S."/>
            <person name="Petton B."/>
            <person name="Polz M.F."/>
            <person name="Le Roux F."/>
        </authorList>
    </citation>
    <scope>NUCLEOTIDE SEQUENCE [LARGE SCALE GENOMIC DNA]</scope>
    <source>
        <strain evidence="1 2">FF_144</strain>
    </source>
</reference>